<evidence type="ECO:0000259" key="10">
    <source>
        <dbReference type="PROSITE" id="PS50893"/>
    </source>
</evidence>
<proteinExistence type="predicted"/>
<feature type="transmembrane region" description="Helical" evidence="9">
    <location>
        <begin position="141"/>
        <end position="160"/>
    </location>
</feature>
<comment type="subcellular location">
    <subcellularLocation>
        <location evidence="1">Cell membrane</location>
        <topology evidence="1">Multi-pass membrane protein</topology>
    </subcellularLocation>
</comment>
<dbReference type="Gene3D" id="3.40.50.300">
    <property type="entry name" value="P-loop containing nucleotide triphosphate hydrolases"/>
    <property type="match status" value="1"/>
</dbReference>
<dbReference type="CDD" id="cd18542">
    <property type="entry name" value="ABC_6TM_YknU_like"/>
    <property type="match status" value="1"/>
</dbReference>
<gene>
    <name evidence="12" type="ORF">DSM106972_033280</name>
</gene>
<evidence type="ECO:0000256" key="4">
    <source>
        <dbReference type="ARBA" id="ARBA00022692"/>
    </source>
</evidence>
<keyword evidence="3" id="KW-1003">Cell membrane</keyword>
<dbReference type="InterPro" id="IPR003439">
    <property type="entry name" value="ABC_transporter-like_ATP-bd"/>
</dbReference>
<dbReference type="InterPro" id="IPR017871">
    <property type="entry name" value="ABC_transporter-like_CS"/>
</dbReference>
<keyword evidence="4 9" id="KW-0812">Transmembrane</keyword>
<feature type="transmembrane region" description="Helical" evidence="9">
    <location>
        <begin position="264"/>
        <end position="283"/>
    </location>
</feature>
<evidence type="ECO:0000256" key="8">
    <source>
        <dbReference type="ARBA" id="ARBA00023136"/>
    </source>
</evidence>
<comment type="caution">
    <text evidence="12">The sequence shown here is derived from an EMBL/GenBank/DDBJ whole genome shotgun (WGS) entry which is preliminary data.</text>
</comment>
<dbReference type="SUPFAM" id="SSF52540">
    <property type="entry name" value="P-loop containing nucleoside triphosphate hydrolases"/>
    <property type="match status" value="1"/>
</dbReference>
<keyword evidence="6 12" id="KW-0067">ATP-binding</keyword>
<evidence type="ECO:0000256" key="6">
    <source>
        <dbReference type="ARBA" id="ARBA00022840"/>
    </source>
</evidence>
<evidence type="ECO:0000259" key="11">
    <source>
        <dbReference type="PROSITE" id="PS50929"/>
    </source>
</evidence>
<organism evidence="12 13">
    <name type="scientific">Dulcicalothrix desertica PCC 7102</name>
    <dbReference type="NCBI Taxonomy" id="232991"/>
    <lineage>
        <taxon>Bacteria</taxon>
        <taxon>Bacillati</taxon>
        <taxon>Cyanobacteriota</taxon>
        <taxon>Cyanophyceae</taxon>
        <taxon>Nostocales</taxon>
        <taxon>Calotrichaceae</taxon>
        <taxon>Dulcicalothrix</taxon>
    </lineage>
</organism>
<feature type="transmembrane region" description="Helical" evidence="9">
    <location>
        <begin position="111"/>
        <end position="135"/>
    </location>
</feature>
<dbReference type="InterPro" id="IPR011527">
    <property type="entry name" value="ABC1_TM_dom"/>
</dbReference>
<protein>
    <submittedName>
        <fullName evidence="12">ABC transporter ATP-binding protein</fullName>
    </submittedName>
</protein>
<dbReference type="EMBL" id="RSCL01000007">
    <property type="protein sequence ID" value="RUT06122.1"/>
    <property type="molecule type" value="Genomic_DNA"/>
</dbReference>
<feature type="transmembrane region" description="Helical" evidence="9">
    <location>
        <begin position="225"/>
        <end position="244"/>
    </location>
</feature>
<evidence type="ECO:0000256" key="9">
    <source>
        <dbReference type="SAM" id="Phobius"/>
    </source>
</evidence>
<keyword evidence="5" id="KW-0547">Nucleotide-binding</keyword>
<dbReference type="Pfam" id="PF00005">
    <property type="entry name" value="ABC_tran"/>
    <property type="match status" value="1"/>
</dbReference>
<evidence type="ECO:0000313" key="13">
    <source>
        <dbReference type="Proteomes" id="UP000271624"/>
    </source>
</evidence>
<dbReference type="GO" id="GO:0005524">
    <property type="term" value="F:ATP binding"/>
    <property type="evidence" value="ECO:0007669"/>
    <property type="project" value="UniProtKB-KW"/>
</dbReference>
<dbReference type="SMART" id="SM00382">
    <property type="entry name" value="AAA"/>
    <property type="match status" value="1"/>
</dbReference>
<dbReference type="Pfam" id="PF00664">
    <property type="entry name" value="ABC_membrane"/>
    <property type="match status" value="1"/>
</dbReference>
<keyword evidence="8 9" id="KW-0472">Membrane</keyword>
<keyword evidence="2" id="KW-0813">Transport</keyword>
<evidence type="ECO:0000256" key="2">
    <source>
        <dbReference type="ARBA" id="ARBA00022448"/>
    </source>
</evidence>
<evidence type="ECO:0000256" key="1">
    <source>
        <dbReference type="ARBA" id="ARBA00004651"/>
    </source>
</evidence>
<dbReference type="PROSITE" id="PS00211">
    <property type="entry name" value="ABC_TRANSPORTER_1"/>
    <property type="match status" value="1"/>
</dbReference>
<evidence type="ECO:0000256" key="3">
    <source>
        <dbReference type="ARBA" id="ARBA00022475"/>
    </source>
</evidence>
<dbReference type="PANTHER" id="PTHR43394">
    <property type="entry name" value="ATP-DEPENDENT PERMEASE MDL1, MITOCHONDRIAL"/>
    <property type="match status" value="1"/>
</dbReference>
<dbReference type="InterPro" id="IPR027417">
    <property type="entry name" value="P-loop_NTPase"/>
</dbReference>
<dbReference type="InterPro" id="IPR003593">
    <property type="entry name" value="AAA+_ATPase"/>
</dbReference>
<dbReference type="InterPro" id="IPR036640">
    <property type="entry name" value="ABC1_TM_sf"/>
</dbReference>
<feature type="transmembrane region" description="Helical" evidence="9">
    <location>
        <begin position="35"/>
        <end position="55"/>
    </location>
</feature>
<evidence type="ECO:0000313" key="12">
    <source>
        <dbReference type="EMBL" id="RUT06122.1"/>
    </source>
</evidence>
<keyword evidence="7 9" id="KW-1133">Transmembrane helix</keyword>
<accession>A0A3S1APN9</accession>
<dbReference type="PROSITE" id="PS50893">
    <property type="entry name" value="ABC_TRANSPORTER_2"/>
    <property type="match status" value="1"/>
</dbReference>
<dbReference type="GO" id="GO:0005886">
    <property type="term" value="C:plasma membrane"/>
    <property type="evidence" value="ECO:0007669"/>
    <property type="project" value="UniProtKB-SubCell"/>
</dbReference>
<dbReference type="SUPFAM" id="SSF90123">
    <property type="entry name" value="ABC transporter transmembrane region"/>
    <property type="match status" value="1"/>
</dbReference>
<dbReference type="FunFam" id="3.40.50.300:FF:000221">
    <property type="entry name" value="Multidrug ABC transporter ATP-binding protein"/>
    <property type="match status" value="1"/>
</dbReference>
<dbReference type="GO" id="GO:0016887">
    <property type="term" value="F:ATP hydrolysis activity"/>
    <property type="evidence" value="ECO:0007669"/>
    <property type="project" value="InterPro"/>
</dbReference>
<dbReference type="InterPro" id="IPR039421">
    <property type="entry name" value="Type_1_exporter"/>
</dbReference>
<evidence type="ECO:0000256" key="7">
    <source>
        <dbReference type="ARBA" id="ARBA00022989"/>
    </source>
</evidence>
<evidence type="ECO:0000256" key="5">
    <source>
        <dbReference type="ARBA" id="ARBA00022741"/>
    </source>
</evidence>
<dbReference type="AlphaFoldDB" id="A0A3S1APN9"/>
<dbReference type="Gene3D" id="1.20.1560.10">
    <property type="entry name" value="ABC transporter type 1, transmembrane domain"/>
    <property type="match status" value="1"/>
</dbReference>
<feature type="domain" description="ABC transporter" evidence="10">
    <location>
        <begin position="318"/>
        <end position="555"/>
    </location>
</feature>
<keyword evidence="13" id="KW-1185">Reference proteome</keyword>
<reference evidence="12" key="1">
    <citation type="submission" date="2018-12" db="EMBL/GenBank/DDBJ databases">
        <authorList>
            <person name="Will S."/>
            <person name="Neumann-Schaal M."/>
            <person name="Henke P."/>
        </authorList>
    </citation>
    <scope>NUCLEOTIDE SEQUENCE</scope>
    <source>
        <strain evidence="12">PCC 7102</strain>
    </source>
</reference>
<dbReference type="PANTHER" id="PTHR43394:SF1">
    <property type="entry name" value="ATP-BINDING CASSETTE SUB-FAMILY B MEMBER 10, MITOCHONDRIAL"/>
    <property type="match status" value="1"/>
</dbReference>
<sequence>MLGAITSLLLLITINAITPQLFRWGIDQGIAKGNLDVVYKCALFLVLAAVGRGLFSFGQSFFAEATSQNVAYNLRNQIFTQTQYLSQNYYNRTTSGQLLTRVTSDIDQIRTFVGTSVLQVFSGLITLVTSATIVLVMNWKLALITLLSIPVAGFIVGRFFKNNSQLFRLVQTQLANLNGVLEENLLGVRVVKAFVREKSEVLRYTNLNGELLESNMKTVRVLRNVFPVLFLLSNFITLAVLGFGGAEVINKQLSLGELVAFNSYLAFIIQPVLQIGFASGVIAQASASAGRVYEVIDAQIDIHNRANPITLETCAGKVEFEDVDFRYPEANTNALSKVSFTVKPGEFAAIVGMTGTGKSTIVNLIPRFYDVTSGAVRIDGYDVRDLTVDSLRSHVGVVFQDATLFSGTIRDNIAYAVPEAPLDKIIEAAKFAAIDDFISSLPDGYDTIVGERGIGLSGGQKQRIAIARTVLTDFSILILDDSTSAVDAKTATLIQESLNDLMRRRRCTVIMVAQRLSSIRNADRILLLDKGKLVAQGTHEELLSNKLYAAILASQQKQGALENVS</sequence>
<dbReference type="PROSITE" id="PS50929">
    <property type="entry name" value="ABC_TM1F"/>
    <property type="match status" value="1"/>
</dbReference>
<reference evidence="12" key="2">
    <citation type="journal article" date="2019" name="Genome Biol. Evol.">
        <title>Day and night: Metabolic profiles and evolutionary relationships of six axenic non-marine cyanobacteria.</title>
        <authorList>
            <person name="Will S.E."/>
            <person name="Henke P."/>
            <person name="Boedeker C."/>
            <person name="Huang S."/>
            <person name="Brinkmann H."/>
            <person name="Rohde M."/>
            <person name="Jarek M."/>
            <person name="Friedl T."/>
            <person name="Seufert S."/>
            <person name="Schumacher M."/>
            <person name="Overmann J."/>
            <person name="Neumann-Schaal M."/>
            <person name="Petersen J."/>
        </authorList>
    </citation>
    <scope>NUCLEOTIDE SEQUENCE [LARGE SCALE GENOMIC DNA]</scope>
    <source>
        <strain evidence="12">PCC 7102</strain>
    </source>
</reference>
<dbReference type="GO" id="GO:0015421">
    <property type="term" value="F:ABC-type oligopeptide transporter activity"/>
    <property type="evidence" value="ECO:0007669"/>
    <property type="project" value="TreeGrafter"/>
</dbReference>
<feature type="domain" description="ABC transmembrane type-1" evidence="11">
    <location>
        <begin position="2"/>
        <end position="284"/>
    </location>
</feature>
<dbReference type="Proteomes" id="UP000271624">
    <property type="component" value="Unassembled WGS sequence"/>
</dbReference>
<name>A0A3S1APN9_9CYAN</name>